<proteinExistence type="predicted"/>
<sequence>MQPQIMRDTFDEPLPTTIYALSASSPRLSIRQDVTPTPRLPSRTLPRSHLSQQYARLYPCHTIDVDALLRLQPQIIHGTSGAPLPEDDPPTVHELLPPIAFVRTECVRMLSPCTHGFASSATTQSRYSILTWRSAASLHATTPARPGSARHWLLVFRLAPLLWMLCAPCPATVGASRDPATMRWCSSHSSPVRIRTRSPLAHAPRVCVCDGSHSSPVRIRTRSPLAHAPRVCVCDGVSRPAFASTTSPNPDNGHDPEHFDAATT</sequence>
<feature type="compositionally biased region" description="Basic and acidic residues" evidence="1">
    <location>
        <begin position="252"/>
        <end position="264"/>
    </location>
</feature>
<dbReference type="EMBL" id="JACAZH010000011">
    <property type="protein sequence ID" value="KAF7354554.1"/>
    <property type="molecule type" value="Genomic_DNA"/>
</dbReference>
<feature type="region of interest" description="Disordered" evidence="1">
    <location>
        <begin position="243"/>
        <end position="264"/>
    </location>
</feature>
<evidence type="ECO:0000313" key="2">
    <source>
        <dbReference type="EMBL" id="KAF7354554.1"/>
    </source>
</evidence>
<keyword evidence="3" id="KW-1185">Reference proteome</keyword>
<gene>
    <name evidence="2" type="ORF">MSAN_01368500</name>
</gene>
<protein>
    <submittedName>
        <fullName evidence="2">Uncharacterized protein</fullName>
    </submittedName>
</protein>
<reference evidence="2" key="1">
    <citation type="submission" date="2020-05" db="EMBL/GenBank/DDBJ databases">
        <title>Mycena genomes resolve the evolution of fungal bioluminescence.</title>
        <authorList>
            <person name="Tsai I.J."/>
        </authorList>
    </citation>
    <scope>NUCLEOTIDE SEQUENCE</scope>
    <source>
        <strain evidence="2">160909Yilan</strain>
    </source>
</reference>
<name>A0A8H6Y8V2_9AGAR</name>
<accession>A0A8H6Y8V2</accession>
<evidence type="ECO:0000313" key="3">
    <source>
        <dbReference type="Proteomes" id="UP000623467"/>
    </source>
</evidence>
<evidence type="ECO:0000256" key="1">
    <source>
        <dbReference type="SAM" id="MobiDB-lite"/>
    </source>
</evidence>
<dbReference type="Proteomes" id="UP000623467">
    <property type="component" value="Unassembled WGS sequence"/>
</dbReference>
<organism evidence="2 3">
    <name type="scientific">Mycena sanguinolenta</name>
    <dbReference type="NCBI Taxonomy" id="230812"/>
    <lineage>
        <taxon>Eukaryota</taxon>
        <taxon>Fungi</taxon>
        <taxon>Dikarya</taxon>
        <taxon>Basidiomycota</taxon>
        <taxon>Agaricomycotina</taxon>
        <taxon>Agaricomycetes</taxon>
        <taxon>Agaricomycetidae</taxon>
        <taxon>Agaricales</taxon>
        <taxon>Marasmiineae</taxon>
        <taxon>Mycenaceae</taxon>
        <taxon>Mycena</taxon>
    </lineage>
</organism>
<dbReference type="AlphaFoldDB" id="A0A8H6Y8V2"/>
<comment type="caution">
    <text evidence="2">The sequence shown here is derived from an EMBL/GenBank/DDBJ whole genome shotgun (WGS) entry which is preliminary data.</text>
</comment>